<reference evidence="1 2" key="2">
    <citation type="journal article" date="2010" name="Stand. Genomic Sci.">
        <title>Complete genome sequence of Kribbella flavida type strain (IFO 14399).</title>
        <authorList>
            <person name="Pukall R."/>
            <person name="Lapidus A."/>
            <person name="Glavina Del Rio T."/>
            <person name="Copeland A."/>
            <person name="Tice H."/>
            <person name="Cheng J.-F."/>
            <person name="Lucas S."/>
            <person name="Chen F."/>
            <person name="Nolan M."/>
            <person name="LaButti K."/>
            <person name="Pati A."/>
            <person name="Ivanova N."/>
            <person name="Mavrommatis K."/>
            <person name="Mikhailova N."/>
            <person name="Pitluck S."/>
            <person name="Bruce D."/>
            <person name="Goodwin L."/>
            <person name="Land M."/>
            <person name="Hauser L."/>
            <person name="Chang Y.-J."/>
            <person name="Jeffries C.D."/>
            <person name="Chen A."/>
            <person name="Palaniappan K."/>
            <person name="Chain P."/>
            <person name="Rohde M."/>
            <person name="Goeker M."/>
            <person name="Bristow J."/>
            <person name="Eisen J.A."/>
            <person name="Markowitz V."/>
            <person name="Hugenholtz P."/>
            <person name="Kyrpides N.C."/>
            <person name="Klenk H.-P."/>
            <person name="Brettin T."/>
        </authorList>
    </citation>
    <scope>NUCLEOTIDE SEQUENCE [LARGE SCALE GENOMIC DNA]</scope>
    <source>
        <strain evidence="2">DSM 17836 / JCM 10339 / NBRC 14399</strain>
    </source>
</reference>
<dbReference type="OrthoDB" id="3523587at2"/>
<dbReference type="RefSeq" id="WP_012923839.1">
    <property type="nucleotide sequence ID" value="NC_013729.1"/>
</dbReference>
<dbReference type="KEGG" id="kfl:Kfla_6283"/>
<dbReference type="Gene3D" id="3.40.50.300">
    <property type="entry name" value="P-loop containing nucleotide triphosphate hydrolases"/>
    <property type="match status" value="1"/>
</dbReference>
<name>D2PVP6_KRIFD</name>
<dbReference type="Proteomes" id="UP000007967">
    <property type="component" value="Chromosome"/>
</dbReference>
<accession>D2PVP6</accession>
<keyword evidence="2" id="KW-1185">Reference proteome</keyword>
<evidence type="ECO:0008006" key="3">
    <source>
        <dbReference type="Google" id="ProtNLM"/>
    </source>
</evidence>
<protein>
    <recommendedName>
        <fullName evidence="3">ATP/GTP-binding protein</fullName>
    </recommendedName>
</protein>
<dbReference type="EMBL" id="CP001736">
    <property type="protein sequence ID" value="ADB35286.1"/>
    <property type="molecule type" value="Genomic_DNA"/>
</dbReference>
<dbReference type="eggNOG" id="COG0645">
    <property type="taxonomic scope" value="Bacteria"/>
</dbReference>
<gene>
    <name evidence="1" type="ordered locus">Kfla_6283</name>
</gene>
<dbReference type="STRING" id="479435.Kfla_6283"/>
<proteinExistence type="predicted"/>
<evidence type="ECO:0000313" key="2">
    <source>
        <dbReference type="Proteomes" id="UP000007967"/>
    </source>
</evidence>
<dbReference type="AlphaFoldDB" id="D2PVP6"/>
<sequence length="206" mass="22344">MTELMVAPEVHRAGHPDPGELRYPADSLVVLAGIPGAGKSTLLARLFPAGSDVRVLDSAAVRARWKPALGAIPYPLWRPLMHLAYYVQVLRAMRDGGPLVIHDCATRPWVRQLIGRAASHNGLAVHLIMLDVPEDVARLGQRARNRVVRAGSMAKHSRRWPRLVELASVDPSHVVPGAASAVVLTRPQANNLHHLTFTPAAPTPTL</sequence>
<dbReference type="HOGENOM" id="CLU_084942_1_0_11"/>
<evidence type="ECO:0000313" key="1">
    <source>
        <dbReference type="EMBL" id="ADB35286.1"/>
    </source>
</evidence>
<dbReference type="Pfam" id="PF13671">
    <property type="entry name" value="AAA_33"/>
    <property type="match status" value="1"/>
</dbReference>
<reference evidence="2" key="1">
    <citation type="submission" date="2009-09" db="EMBL/GenBank/DDBJ databases">
        <title>The complete genome of Kribbella flavida DSM 17836.</title>
        <authorList>
            <consortium name="US DOE Joint Genome Institute (JGI-PGF)"/>
            <person name="Lucas S."/>
            <person name="Copeland A."/>
            <person name="Lapidus A."/>
            <person name="Glavina del Rio T."/>
            <person name="Dalin E."/>
            <person name="Tice H."/>
            <person name="Bruce D."/>
            <person name="Goodwin L."/>
            <person name="Pitluck S."/>
            <person name="Kyrpides N."/>
            <person name="Mavromatis K."/>
            <person name="Ivanova N."/>
            <person name="Saunders E."/>
            <person name="Brettin T."/>
            <person name="Detter J.C."/>
            <person name="Han C."/>
            <person name="Larimer F."/>
            <person name="Land M."/>
            <person name="Hauser L."/>
            <person name="Markowitz V."/>
            <person name="Cheng J.-F."/>
            <person name="Hugenholtz P."/>
            <person name="Woyke T."/>
            <person name="Wu D."/>
            <person name="Pukall R."/>
            <person name="Klenk H.-P."/>
            <person name="Eisen J.A."/>
        </authorList>
    </citation>
    <scope>NUCLEOTIDE SEQUENCE [LARGE SCALE GENOMIC DNA]</scope>
    <source>
        <strain evidence="2">DSM 17836 / JCM 10339 / NBRC 14399</strain>
    </source>
</reference>
<organism evidence="1 2">
    <name type="scientific">Kribbella flavida (strain DSM 17836 / JCM 10339 / NBRC 14399)</name>
    <dbReference type="NCBI Taxonomy" id="479435"/>
    <lineage>
        <taxon>Bacteria</taxon>
        <taxon>Bacillati</taxon>
        <taxon>Actinomycetota</taxon>
        <taxon>Actinomycetes</taxon>
        <taxon>Propionibacteriales</taxon>
        <taxon>Kribbellaceae</taxon>
        <taxon>Kribbella</taxon>
    </lineage>
</organism>
<dbReference type="InterPro" id="IPR027417">
    <property type="entry name" value="P-loop_NTPase"/>
</dbReference>
<dbReference type="SUPFAM" id="SSF52540">
    <property type="entry name" value="P-loop containing nucleoside triphosphate hydrolases"/>
    <property type="match status" value="1"/>
</dbReference>